<protein>
    <recommendedName>
        <fullName evidence="1">Methyltransferase FkbM domain-containing protein</fullName>
    </recommendedName>
</protein>
<name>A0A382GNL3_9ZZZZ</name>
<dbReference type="PANTHER" id="PTHR34203:SF15">
    <property type="entry name" value="SLL1173 PROTEIN"/>
    <property type="match status" value="1"/>
</dbReference>
<dbReference type="PANTHER" id="PTHR34203">
    <property type="entry name" value="METHYLTRANSFERASE, FKBM FAMILY PROTEIN"/>
    <property type="match status" value="1"/>
</dbReference>
<evidence type="ECO:0000313" key="2">
    <source>
        <dbReference type="EMBL" id="SVB76718.1"/>
    </source>
</evidence>
<dbReference type="NCBIfam" id="TIGR01444">
    <property type="entry name" value="fkbM_fam"/>
    <property type="match status" value="1"/>
</dbReference>
<gene>
    <name evidence="2" type="ORF">METZ01_LOCUS229572</name>
</gene>
<dbReference type="SUPFAM" id="SSF53335">
    <property type="entry name" value="S-adenosyl-L-methionine-dependent methyltransferases"/>
    <property type="match status" value="1"/>
</dbReference>
<sequence>MKEAVRDLLGVIGRVINFLFPFRLPHRIYKHMGFKGTFVFKIENNKLRFINVRDVIANDIFYSGIFGNFEGETLRLWYEISKEVNGLVLDIGAHAGIFSLVAASANKQSSIVAFEPHPANFDRLCKNIQINEFSNITSDNRAISNKTGKAFFYNYFVGEKDNSGFTLINHRYVYPESSSISCATISFKEYLESNHKEQILSLVKLDIERAELIVLRDGIERIQKDQTIIFCEILDRESIFPIHSLFNKIDYVFINVDDKKKRLIYCGTSTEDLPEDLGQNWVILPKQIMESKNMKDVFLKFNSN</sequence>
<evidence type="ECO:0000259" key="1">
    <source>
        <dbReference type="Pfam" id="PF05050"/>
    </source>
</evidence>
<dbReference type="Gene3D" id="3.40.50.150">
    <property type="entry name" value="Vaccinia Virus protein VP39"/>
    <property type="match status" value="1"/>
</dbReference>
<dbReference type="Pfam" id="PF05050">
    <property type="entry name" value="Methyltransf_21"/>
    <property type="match status" value="1"/>
</dbReference>
<organism evidence="2">
    <name type="scientific">marine metagenome</name>
    <dbReference type="NCBI Taxonomy" id="408172"/>
    <lineage>
        <taxon>unclassified sequences</taxon>
        <taxon>metagenomes</taxon>
        <taxon>ecological metagenomes</taxon>
    </lineage>
</organism>
<dbReference type="InterPro" id="IPR029063">
    <property type="entry name" value="SAM-dependent_MTases_sf"/>
</dbReference>
<dbReference type="AlphaFoldDB" id="A0A382GNL3"/>
<proteinExistence type="predicted"/>
<accession>A0A382GNL3</accession>
<dbReference type="EMBL" id="UINC01056551">
    <property type="protein sequence ID" value="SVB76718.1"/>
    <property type="molecule type" value="Genomic_DNA"/>
</dbReference>
<reference evidence="2" key="1">
    <citation type="submission" date="2018-05" db="EMBL/GenBank/DDBJ databases">
        <authorList>
            <person name="Lanie J.A."/>
            <person name="Ng W.-L."/>
            <person name="Kazmierczak K.M."/>
            <person name="Andrzejewski T.M."/>
            <person name="Davidsen T.M."/>
            <person name="Wayne K.J."/>
            <person name="Tettelin H."/>
            <person name="Glass J.I."/>
            <person name="Rusch D."/>
            <person name="Podicherti R."/>
            <person name="Tsui H.-C.T."/>
            <person name="Winkler M.E."/>
        </authorList>
    </citation>
    <scope>NUCLEOTIDE SEQUENCE</scope>
</reference>
<feature type="domain" description="Methyltransferase FkbM" evidence="1">
    <location>
        <begin position="90"/>
        <end position="237"/>
    </location>
</feature>
<dbReference type="InterPro" id="IPR052514">
    <property type="entry name" value="SAM-dependent_MTase"/>
</dbReference>
<dbReference type="InterPro" id="IPR006342">
    <property type="entry name" value="FkbM_mtfrase"/>
</dbReference>